<feature type="domain" description="Response regulatory" evidence="2">
    <location>
        <begin position="1"/>
        <end position="67"/>
    </location>
</feature>
<accession>A0ABY3PJC2</accession>
<gene>
    <name evidence="3" type="ORF">ISF26_18600</name>
</gene>
<dbReference type="InterPro" id="IPR001789">
    <property type="entry name" value="Sig_transdc_resp-reg_receiver"/>
</dbReference>
<dbReference type="RefSeq" id="WP_230840823.1">
    <property type="nucleotide sequence ID" value="NZ_CP063845.1"/>
</dbReference>
<sequence length="72" mass="7553">MPDEDGYVLIAKVRALPPGQGGRVPAVAVSAFTQPGDAARSRSAGFQAHLTKPVDIERLVELVARLVGRDTG</sequence>
<evidence type="ECO:0000313" key="3">
    <source>
        <dbReference type="EMBL" id="UFP93770.1"/>
    </source>
</evidence>
<organism evidence="3 4">
    <name type="scientific">Gloeobacter morelensis MG652769</name>
    <dbReference type="NCBI Taxonomy" id="2781736"/>
    <lineage>
        <taxon>Bacteria</taxon>
        <taxon>Bacillati</taxon>
        <taxon>Cyanobacteriota</taxon>
        <taxon>Cyanophyceae</taxon>
        <taxon>Gloeobacterales</taxon>
        <taxon>Gloeobacteraceae</taxon>
        <taxon>Gloeobacter</taxon>
        <taxon>Gloeobacter morelensis</taxon>
    </lineage>
</organism>
<evidence type="ECO:0000259" key="2">
    <source>
        <dbReference type="PROSITE" id="PS50110"/>
    </source>
</evidence>
<dbReference type="InterPro" id="IPR011006">
    <property type="entry name" value="CheY-like_superfamily"/>
</dbReference>
<dbReference type="SUPFAM" id="SSF52172">
    <property type="entry name" value="CheY-like"/>
    <property type="match status" value="1"/>
</dbReference>
<evidence type="ECO:0000256" key="1">
    <source>
        <dbReference type="PROSITE-ProRule" id="PRU00169"/>
    </source>
</evidence>
<protein>
    <recommendedName>
        <fullName evidence="2">Response regulatory domain-containing protein</fullName>
    </recommendedName>
</protein>
<comment type="caution">
    <text evidence="1">Lacks conserved residue(s) required for the propagation of feature annotation.</text>
</comment>
<proteinExistence type="predicted"/>
<dbReference type="EMBL" id="CP063845">
    <property type="protein sequence ID" value="UFP93770.1"/>
    <property type="molecule type" value="Genomic_DNA"/>
</dbReference>
<evidence type="ECO:0000313" key="4">
    <source>
        <dbReference type="Proteomes" id="UP001054846"/>
    </source>
</evidence>
<keyword evidence="4" id="KW-1185">Reference proteome</keyword>
<dbReference type="PROSITE" id="PS50110">
    <property type="entry name" value="RESPONSE_REGULATORY"/>
    <property type="match status" value="1"/>
</dbReference>
<dbReference type="Gene3D" id="3.40.50.2300">
    <property type="match status" value="1"/>
</dbReference>
<dbReference type="Proteomes" id="UP001054846">
    <property type="component" value="Chromosome"/>
</dbReference>
<name>A0ABY3PJC2_9CYAN</name>
<reference evidence="3 4" key="1">
    <citation type="journal article" date="2021" name="Genome Biol. Evol.">
        <title>Complete Genome Sequencing of a Novel Gloeobacter Species from a Waterfall Cave in Mexico.</title>
        <authorList>
            <person name="Saw J.H."/>
            <person name="Cardona T."/>
            <person name="Montejano G."/>
        </authorList>
    </citation>
    <scope>NUCLEOTIDE SEQUENCE [LARGE SCALE GENOMIC DNA]</scope>
    <source>
        <strain evidence="3">MG652769</strain>
    </source>
</reference>